<dbReference type="Proteomes" id="UP001465668">
    <property type="component" value="Unassembled WGS sequence"/>
</dbReference>
<feature type="region of interest" description="Disordered" evidence="1">
    <location>
        <begin position="1"/>
        <end position="49"/>
    </location>
</feature>
<evidence type="ECO:0000313" key="2">
    <source>
        <dbReference type="EMBL" id="KAK9778216.1"/>
    </source>
</evidence>
<proteinExistence type="predicted"/>
<sequence length="49" mass="5320">MSDEPHELYLPSLWGQPPEATSGHDETSAIPLQDGHGEGSGRIIHVIQE</sequence>
<gene>
    <name evidence="2" type="ORF">SCAR479_05186</name>
</gene>
<accession>A0ABR2XWP2</accession>
<organism evidence="2 3">
    <name type="scientific">Seiridium cardinale</name>
    <dbReference type="NCBI Taxonomy" id="138064"/>
    <lineage>
        <taxon>Eukaryota</taxon>
        <taxon>Fungi</taxon>
        <taxon>Dikarya</taxon>
        <taxon>Ascomycota</taxon>
        <taxon>Pezizomycotina</taxon>
        <taxon>Sordariomycetes</taxon>
        <taxon>Xylariomycetidae</taxon>
        <taxon>Amphisphaeriales</taxon>
        <taxon>Sporocadaceae</taxon>
        <taxon>Seiridium</taxon>
    </lineage>
</organism>
<dbReference type="EMBL" id="JARVKM010000017">
    <property type="protein sequence ID" value="KAK9778216.1"/>
    <property type="molecule type" value="Genomic_DNA"/>
</dbReference>
<evidence type="ECO:0000256" key="1">
    <source>
        <dbReference type="SAM" id="MobiDB-lite"/>
    </source>
</evidence>
<keyword evidence="3" id="KW-1185">Reference proteome</keyword>
<comment type="caution">
    <text evidence="2">The sequence shown here is derived from an EMBL/GenBank/DDBJ whole genome shotgun (WGS) entry which is preliminary data.</text>
</comment>
<reference evidence="2 3" key="1">
    <citation type="submission" date="2024-02" db="EMBL/GenBank/DDBJ databases">
        <title>First draft genome assembly of two strains of Seiridium cardinale.</title>
        <authorList>
            <person name="Emiliani G."/>
            <person name="Scali E."/>
        </authorList>
    </citation>
    <scope>NUCLEOTIDE SEQUENCE [LARGE SCALE GENOMIC DNA]</scope>
    <source>
        <strain evidence="2 3">BM-138-000479</strain>
    </source>
</reference>
<name>A0ABR2XWP2_9PEZI</name>
<evidence type="ECO:0000313" key="3">
    <source>
        <dbReference type="Proteomes" id="UP001465668"/>
    </source>
</evidence>
<protein>
    <submittedName>
        <fullName evidence="2">Uncharacterized protein</fullName>
    </submittedName>
</protein>